<dbReference type="AlphaFoldDB" id="X1BPU3"/>
<accession>X1BPU3</accession>
<proteinExistence type="predicted"/>
<gene>
    <name evidence="1" type="ORF">S01H4_02889</name>
</gene>
<comment type="caution">
    <text evidence="1">The sequence shown here is derived from an EMBL/GenBank/DDBJ whole genome shotgun (WGS) entry which is preliminary data.</text>
</comment>
<protein>
    <recommendedName>
        <fullName evidence="2">FPG-type domain-containing protein</fullName>
    </recommendedName>
</protein>
<dbReference type="EMBL" id="BART01000668">
    <property type="protein sequence ID" value="GAG74161.1"/>
    <property type="molecule type" value="Genomic_DNA"/>
</dbReference>
<evidence type="ECO:0008006" key="2">
    <source>
        <dbReference type="Google" id="ProtNLM"/>
    </source>
</evidence>
<organism evidence="1">
    <name type="scientific">marine sediment metagenome</name>
    <dbReference type="NCBI Taxonomy" id="412755"/>
    <lineage>
        <taxon>unclassified sequences</taxon>
        <taxon>metagenomes</taxon>
        <taxon>ecological metagenomes</taxon>
    </lineage>
</organism>
<evidence type="ECO:0000313" key="1">
    <source>
        <dbReference type="EMBL" id="GAG74161.1"/>
    </source>
</evidence>
<sequence length="53" mass="6185">MDLPTEEERREVLETYPGMYYNRKHKDCPVCGRRLKSTVGLKGGQFCPECAYE</sequence>
<reference evidence="1" key="1">
    <citation type="journal article" date="2014" name="Front. Microbiol.">
        <title>High frequency of phylogenetically diverse reductive dehalogenase-homologous genes in deep subseafloor sedimentary metagenomes.</title>
        <authorList>
            <person name="Kawai M."/>
            <person name="Futagami T."/>
            <person name="Toyoda A."/>
            <person name="Takaki Y."/>
            <person name="Nishi S."/>
            <person name="Hori S."/>
            <person name="Arai W."/>
            <person name="Tsubouchi T."/>
            <person name="Morono Y."/>
            <person name="Uchiyama I."/>
            <person name="Ito T."/>
            <person name="Fujiyama A."/>
            <person name="Inagaki F."/>
            <person name="Takami H."/>
        </authorList>
    </citation>
    <scope>NUCLEOTIDE SEQUENCE</scope>
    <source>
        <strain evidence="1">Expedition CK06-06</strain>
    </source>
</reference>
<name>X1BPU3_9ZZZZ</name>